<dbReference type="CTD" id="79158"/>
<dbReference type="Proteomes" id="UP000007635">
    <property type="component" value="Chromosome IV"/>
</dbReference>
<dbReference type="InterPro" id="IPR035993">
    <property type="entry name" value="Notch-like_dom_sf"/>
</dbReference>
<keyword evidence="22" id="KW-0175">Coiled coil</keyword>
<evidence type="ECO:0000256" key="8">
    <source>
        <dbReference type="ARBA" id="ARBA00022837"/>
    </source>
</evidence>
<dbReference type="GO" id="GO:0003007">
    <property type="term" value="P:heart morphogenesis"/>
    <property type="evidence" value="ECO:0007669"/>
    <property type="project" value="Ensembl"/>
</dbReference>
<keyword evidence="9" id="KW-0735">Signal-anchor</keyword>
<dbReference type="Gene3D" id="3.30.300.320">
    <property type="match status" value="1"/>
</dbReference>
<reference evidence="28" key="3">
    <citation type="submission" date="2025-09" db="UniProtKB">
        <authorList>
            <consortium name="Ensembl"/>
        </authorList>
    </citation>
    <scope>IDENTIFICATION</scope>
</reference>
<dbReference type="InterPro" id="IPR002048">
    <property type="entry name" value="EF_hand_dom"/>
</dbReference>
<evidence type="ECO:0000256" key="20">
    <source>
        <dbReference type="ARBA" id="ARBA00079995"/>
    </source>
</evidence>
<dbReference type="Pfam" id="PF11380">
    <property type="entry name" value="Stealth_CR2"/>
    <property type="match status" value="1"/>
</dbReference>
<evidence type="ECO:0000256" key="1">
    <source>
        <dbReference type="ARBA" id="ARBA00004323"/>
    </source>
</evidence>
<dbReference type="SMART" id="SM01137">
    <property type="entry name" value="DMAP_binding"/>
    <property type="match status" value="1"/>
</dbReference>
<protein>
    <recommendedName>
        <fullName evidence="18">N-acetylglucosamine-1-phosphotransferase subunits alpha/beta</fullName>
        <ecNumber evidence="17">2.7.8.17</ecNumber>
    </recommendedName>
    <alternativeName>
        <fullName evidence="21">GlcNAc-1-phosphotransferase subunits alpha/beta</fullName>
    </alternativeName>
    <alternativeName>
        <fullName evidence="20">Stealth protein GNPTAB</fullName>
    </alternativeName>
    <alternativeName>
        <fullName evidence="19">UDP-N-acetylglucosamine-1-phosphotransferase subunits alpha/beta</fullName>
    </alternativeName>
</protein>
<evidence type="ECO:0000256" key="2">
    <source>
        <dbReference type="ARBA" id="ARBA00004614"/>
    </source>
</evidence>
<dbReference type="GeneTree" id="ENSGT00390000006747"/>
<keyword evidence="5 24" id="KW-0812">Transmembrane</keyword>
<dbReference type="GO" id="GO:0048703">
    <property type="term" value="P:embryonic viscerocranium morphogenesis"/>
    <property type="evidence" value="ECO:0007669"/>
    <property type="project" value="Ensembl"/>
</dbReference>
<feature type="region of interest" description="Disordered" evidence="23">
    <location>
        <begin position="661"/>
        <end position="706"/>
    </location>
</feature>
<keyword evidence="12 24" id="KW-0472">Membrane</keyword>
<feature type="domain" description="DMAP1-binding" evidence="27">
    <location>
        <begin position="718"/>
        <end position="814"/>
    </location>
</feature>
<evidence type="ECO:0000256" key="7">
    <source>
        <dbReference type="ARBA" id="ARBA00022737"/>
    </source>
</evidence>
<dbReference type="PROSITE" id="PS51912">
    <property type="entry name" value="DMAP1_BIND"/>
    <property type="match status" value="1"/>
</dbReference>
<keyword evidence="4" id="KW-0808">Transferase</keyword>
<sequence length="1241" mass="140491">MRRNASSRRTMVVVNSVLKLLQRQTYTCLSHRYGLYLCFGGMVLMIVSAFQFGEVVVEWSRDQYHVLFDSYRDNVGGKSFQSRLCLPMPIDVVYTWVNGTDVALLKELKTVKEQLEEEQRALRERLGKNTSETTEVPKESVKLECLLSHCIMAPMLALDPPPPANLTLKELPSLSPAFSAAKELLLMNKAFHTSTTVSVVVFHSQAEADKAFTDVSKEDQKFSVSRCYLTTDKEAPGLIRMQSLAYLSGFPASFKETEQLRVKLPSVITNSLKQFELYSEAGVALLHLKTPQDFTDLTQQAKKNLTLDGKELTISPGYLFWDLTAISQSKQDEDVSASRFEDNEELRYSLRSVERHAPWVRHIFIVTNGQIPSWLNLDNPRVTVVPHQDIFLNSSHLPTFSSPSIETHIHRIPGLSQKFIYLNDDVMFGKDVWPDDFYSHSKGQKVYLTWPVPNCAEGCPGSWIKDGYCDKACNNSACDWDGGDCLGAAGNGRFGAGVGGAGPGGGGGQVWQFAGGLGGLGATSYCNQGCANSWLADKFCDQACNVLSCGFDVGDCGQEHFTELLRVTLMRNQSLYTLPVGETRPYFSFERLARRISEAHVSDNPALRHSSVANKWKTIHLLLHPGHNATQLQYNLTFQRDDATEFVMSFSVAVDTREVPQANVSQAASKDSDQDPKPTSTPEPTVPFADVPEDQRGPRIQKSQPGEPLVVVEAPSLNVSLLPAAVQSELQKLEEKLLIGDITVKGYNLTKAGLLKPYKALAQKQQDIDSPPASEGEEKAKGKPDEDLEGKPPAEEKAENIIQKNPNSKEEIPWKDIPHTDKYEEDAPEHYALNTVIERPMTSKLLGSISKSKKPEDPAEGAPLGRRLLHFISADRGFLPWERRKYFQKLLEEEERLQREVSFEADGDATRRRLQDTFADSLRHVNKLLNGQFGFTSRKVPAHMPHMIDRLIMQELQDTFPEAFDKTSGHRVRHPEDMQFAFSYFYFLMSAQQRLNVSEVFDEIDTDHSGVLSDREIRTLATRIHELPLSLQDLTGLEQMLINCSKTLPTNLTQLHLVNPTQEAYYDPSMPPVTKGLVLYCKPITERIQKAFKDQNKYKFEVMGEEEIAFKMVRTNVSHVVGQLDDIRKNPRKFICLNDNIDHSHKDASTVKAVLRDFYESMFPLPSQFELPREYRNRFLHMEELQEWRVYRDKLKFWTHCVLVTLVIFTIMSFFAEQLILLKRKLFPRRRVSKDGNPERV</sequence>
<evidence type="ECO:0000259" key="25">
    <source>
        <dbReference type="PROSITE" id="PS50222"/>
    </source>
</evidence>
<keyword evidence="10 24" id="KW-1133">Transmembrane helix</keyword>
<dbReference type="InterPro" id="IPR021520">
    <property type="entry name" value="Stealth_CR2"/>
</dbReference>
<comment type="similarity">
    <text evidence="3">Belongs to the stealth family.</text>
</comment>
<dbReference type="PANTHER" id="PTHR24045">
    <property type="match status" value="1"/>
</dbReference>
<keyword evidence="29" id="KW-1185">Reference proteome</keyword>
<keyword evidence="11" id="KW-0333">Golgi apparatus</keyword>
<evidence type="ECO:0000256" key="23">
    <source>
        <dbReference type="SAM" id="MobiDB-lite"/>
    </source>
</evidence>
<dbReference type="Ensembl" id="ENSGACT00000053203.1">
    <property type="protein sequence ID" value="ENSGACP00000032521.1"/>
    <property type="gene ID" value="ENSGACG00000019866.4"/>
</dbReference>
<reference evidence="28 29" key="1">
    <citation type="journal article" date="2021" name="G3 (Bethesda)">
        <title>Improved contiguity of the threespine stickleback genome using long-read sequencing.</title>
        <authorList>
            <person name="Nath S."/>
            <person name="Shaw D.E."/>
            <person name="White M.A."/>
        </authorList>
    </citation>
    <scope>NUCLEOTIDE SEQUENCE [LARGE SCALE GENOMIC DNA]</scope>
    <source>
        <strain evidence="28 29">Lake Benthic</strain>
    </source>
</reference>
<feature type="transmembrane region" description="Helical" evidence="24">
    <location>
        <begin position="33"/>
        <end position="53"/>
    </location>
</feature>
<dbReference type="GO" id="GO:0002063">
    <property type="term" value="P:chondrocyte development"/>
    <property type="evidence" value="ECO:0007669"/>
    <property type="project" value="Ensembl"/>
</dbReference>
<keyword evidence="8" id="KW-0106">Calcium</keyword>
<comment type="catalytic activity">
    <reaction evidence="15">
        <text>N(4)-[alpha-D-mannosyl-(1-&gt;2)-alpha-D-mannosyl-(glycan)]-L-asparaginyl-[protein] + UDP-N-acetyl-alpha-D-glucosamine = N(4)-[6-(N-acetyl-alpha-D-glucosaminyl-1-phospho)-alpha-D-mannosyl-(1-&gt;2)-alpha-D-mannosyl-(glycan)]-L-asparaginyl-[protein] + UMP + H(+)</text>
        <dbReference type="Rhea" id="RHEA:13581"/>
        <dbReference type="Rhea" id="RHEA-COMP:14507"/>
        <dbReference type="Rhea" id="RHEA-COMP:14508"/>
        <dbReference type="ChEBI" id="CHEBI:15378"/>
        <dbReference type="ChEBI" id="CHEBI:57705"/>
        <dbReference type="ChEBI" id="CHEBI:57865"/>
        <dbReference type="ChEBI" id="CHEBI:140357"/>
        <dbReference type="ChEBI" id="CHEBI:140369"/>
        <dbReference type="EC" id="2.7.8.17"/>
    </reaction>
</comment>
<evidence type="ECO:0000256" key="17">
    <source>
        <dbReference type="ARBA" id="ARBA00066709"/>
    </source>
</evidence>
<evidence type="ECO:0000256" key="10">
    <source>
        <dbReference type="ARBA" id="ARBA00022989"/>
    </source>
</evidence>
<accession>A0AAQ4P4F5</accession>
<dbReference type="FunFam" id="3.30.300.320:FF:000002">
    <property type="entry name" value="N-acetylglucosamine-1-phosphotransferase subunits alpha/beta isoform X1"/>
    <property type="match status" value="1"/>
</dbReference>
<feature type="compositionally biased region" description="Basic and acidic residues" evidence="23">
    <location>
        <begin position="776"/>
        <end position="799"/>
    </location>
</feature>
<evidence type="ECO:0000256" key="14">
    <source>
        <dbReference type="ARBA" id="ARBA00023180"/>
    </source>
</evidence>
<evidence type="ECO:0000256" key="13">
    <source>
        <dbReference type="ARBA" id="ARBA00023157"/>
    </source>
</evidence>
<evidence type="ECO:0000313" key="28">
    <source>
        <dbReference type="Ensembl" id="ENSGACP00000032521.1"/>
    </source>
</evidence>
<evidence type="ECO:0000259" key="27">
    <source>
        <dbReference type="PROSITE" id="PS51912"/>
    </source>
</evidence>
<dbReference type="InterPro" id="IPR000800">
    <property type="entry name" value="Notch_dom"/>
</dbReference>
<feature type="region of interest" description="Disordered" evidence="23">
    <location>
        <begin position="763"/>
        <end position="816"/>
    </location>
</feature>
<keyword evidence="13" id="KW-1015">Disulfide bond</keyword>
<dbReference type="Pfam" id="PF17101">
    <property type="entry name" value="Stealth_CR1"/>
    <property type="match status" value="1"/>
</dbReference>
<feature type="compositionally biased region" description="Basic and acidic residues" evidence="23">
    <location>
        <begin position="807"/>
        <end position="816"/>
    </location>
</feature>
<dbReference type="InterPro" id="IPR041536">
    <property type="entry name" value="GNPTAB_reg"/>
</dbReference>
<dbReference type="InterPro" id="IPR031356">
    <property type="entry name" value="Stealth_CR4"/>
</dbReference>
<evidence type="ECO:0000256" key="11">
    <source>
        <dbReference type="ARBA" id="ARBA00023034"/>
    </source>
</evidence>
<dbReference type="InterPro" id="IPR031358">
    <property type="entry name" value="Stealth_CR1"/>
</dbReference>
<evidence type="ECO:0000313" key="29">
    <source>
        <dbReference type="Proteomes" id="UP000007635"/>
    </source>
</evidence>
<evidence type="ECO:0000259" key="26">
    <source>
        <dbReference type="PROSITE" id="PS50258"/>
    </source>
</evidence>
<dbReference type="GO" id="GO:0016256">
    <property type="term" value="P:N-glycan processing to lysosome"/>
    <property type="evidence" value="ECO:0007669"/>
    <property type="project" value="Ensembl"/>
</dbReference>
<dbReference type="InterPro" id="IPR010506">
    <property type="entry name" value="DMAP1-bd"/>
</dbReference>
<evidence type="ECO:0000256" key="22">
    <source>
        <dbReference type="SAM" id="Coils"/>
    </source>
</evidence>
<comment type="function">
    <text evidence="16">Catalyzes the formation of mannose 6-phosphate (M6P) markers on high mannose type oligosaccharides in the Golgi apparatus. M6P residues are required to bind to the M6P receptors (MPR), which mediate the vesicular transport of lysosomal enzymes to the endosomal/prelysosomal compartment.</text>
</comment>
<evidence type="ECO:0000256" key="18">
    <source>
        <dbReference type="ARBA" id="ARBA00070893"/>
    </source>
</evidence>
<evidence type="ECO:0000256" key="5">
    <source>
        <dbReference type="ARBA" id="ARBA00022692"/>
    </source>
</evidence>
<dbReference type="GO" id="GO:0060348">
    <property type="term" value="P:bone development"/>
    <property type="evidence" value="ECO:0007669"/>
    <property type="project" value="Ensembl"/>
</dbReference>
<feature type="coiled-coil region" evidence="22">
    <location>
        <begin position="101"/>
        <end position="132"/>
    </location>
</feature>
<evidence type="ECO:0000256" key="19">
    <source>
        <dbReference type="ARBA" id="ARBA00078196"/>
    </source>
</evidence>
<evidence type="ECO:0000256" key="9">
    <source>
        <dbReference type="ARBA" id="ARBA00022968"/>
    </source>
</evidence>
<dbReference type="AlphaFoldDB" id="A0AAQ4P4F5"/>
<dbReference type="InterPro" id="IPR031357">
    <property type="entry name" value="Stealth_CR3"/>
</dbReference>
<dbReference type="CDD" id="cd21600">
    <property type="entry name" value="RRM2_GNPTAB"/>
    <property type="match status" value="1"/>
</dbReference>
<feature type="domain" description="EF-hand" evidence="25">
    <location>
        <begin position="992"/>
        <end position="1027"/>
    </location>
</feature>
<dbReference type="KEGG" id="gat:120817672"/>
<proteinExistence type="inferred from homology"/>
<dbReference type="Pfam" id="PF00066">
    <property type="entry name" value="Notch"/>
    <property type="match status" value="2"/>
</dbReference>
<dbReference type="GO" id="GO:0003976">
    <property type="term" value="F:UDP-N-acetylglucosamine-lysosomal-enzyme N-acetylglucosaminephosphotransferase activity"/>
    <property type="evidence" value="ECO:0007669"/>
    <property type="project" value="UniProtKB-EC"/>
</dbReference>
<dbReference type="PROSITE" id="PS50222">
    <property type="entry name" value="EF_HAND_2"/>
    <property type="match status" value="1"/>
</dbReference>
<reference evidence="28" key="2">
    <citation type="submission" date="2025-08" db="UniProtKB">
        <authorList>
            <consortium name="Ensembl"/>
        </authorList>
    </citation>
    <scope>IDENTIFICATION</scope>
</reference>
<dbReference type="GO" id="GO:0046835">
    <property type="term" value="P:carbohydrate phosphorylation"/>
    <property type="evidence" value="ECO:0007669"/>
    <property type="project" value="TreeGrafter"/>
</dbReference>
<evidence type="ECO:0000256" key="12">
    <source>
        <dbReference type="ARBA" id="ARBA00023136"/>
    </source>
</evidence>
<evidence type="ECO:0000256" key="3">
    <source>
        <dbReference type="ARBA" id="ARBA00007583"/>
    </source>
</evidence>
<evidence type="ECO:0000256" key="6">
    <source>
        <dbReference type="ARBA" id="ARBA00022723"/>
    </source>
</evidence>
<dbReference type="GO" id="GO:0005509">
    <property type="term" value="F:calcium ion binding"/>
    <property type="evidence" value="ECO:0007669"/>
    <property type="project" value="InterPro"/>
</dbReference>
<keyword evidence="14" id="KW-0325">Glycoprotein</keyword>
<dbReference type="EC" id="2.7.8.17" evidence="17"/>
<dbReference type="Pfam" id="PF06464">
    <property type="entry name" value="DMAP_binding"/>
    <property type="match status" value="1"/>
</dbReference>
<dbReference type="InterPro" id="IPR047141">
    <property type="entry name" value="Stealth"/>
</dbReference>
<feature type="transmembrane region" description="Helical" evidence="24">
    <location>
        <begin position="1197"/>
        <end position="1222"/>
    </location>
</feature>
<dbReference type="PROSITE" id="PS50258">
    <property type="entry name" value="LNR"/>
    <property type="match status" value="1"/>
</dbReference>
<dbReference type="InterPro" id="IPR018247">
    <property type="entry name" value="EF_Hand_1_Ca_BS"/>
</dbReference>
<evidence type="ECO:0000256" key="4">
    <source>
        <dbReference type="ARBA" id="ARBA00022679"/>
    </source>
</evidence>
<dbReference type="Pfam" id="PF17102">
    <property type="entry name" value="Stealth_CR3"/>
    <property type="match status" value="1"/>
</dbReference>
<dbReference type="PANTHER" id="PTHR24045:SF0">
    <property type="entry name" value="N-ACETYLGLUCOSAMINE-1-PHOSPHOTRANSFERASE SUBUNITS ALPHA_BETA"/>
    <property type="match status" value="1"/>
</dbReference>
<feature type="domain" description="LNR" evidence="26">
    <location>
        <begin position="455"/>
        <end position="485"/>
    </location>
</feature>
<evidence type="ECO:0000256" key="24">
    <source>
        <dbReference type="SAM" id="Phobius"/>
    </source>
</evidence>
<dbReference type="SUPFAM" id="SSF90193">
    <property type="entry name" value="Notch domain"/>
    <property type="match status" value="1"/>
</dbReference>
<comment type="subcellular location">
    <subcellularLocation>
        <location evidence="2">Golgi apparatus membrane</location>
        <topology evidence="2">Single-pass type I membrane protein</topology>
    </subcellularLocation>
    <subcellularLocation>
        <location evidence="1">Golgi apparatus membrane</location>
        <topology evidence="1">Single-pass type II membrane protein</topology>
    </subcellularLocation>
</comment>
<name>A0AAQ4P4F5_GASAC</name>
<dbReference type="Pfam" id="PF18440">
    <property type="entry name" value="GlcNAc-1_reg"/>
    <property type="match status" value="1"/>
</dbReference>
<evidence type="ECO:0000256" key="16">
    <source>
        <dbReference type="ARBA" id="ARBA00057240"/>
    </source>
</evidence>
<dbReference type="RefSeq" id="XP_040030053.1">
    <property type="nucleotide sequence ID" value="XM_040174119.1"/>
</dbReference>
<organism evidence="28 29">
    <name type="scientific">Gasterosteus aculeatus aculeatus</name>
    <name type="common">three-spined stickleback</name>
    <dbReference type="NCBI Taxonomy" id="481459"/>
    <lineage>
        <taxon>Eukaryota</taxon>
        <taxon>Metazoa</taxon>
        <taxon>Chordata</taxon>
        <taxon>Craniata</taxon>
        <taxon>Vertebrata</taxon>
        <taxon>Euteleostomi</taxon>
        <taxon>Actinopterygii</taxon>
        <taxon>Neopterygii</taxon>
        <taxon>Teleostei</taxon>
        <taxon>Neoteleostei</taxon>
        <taxon>Acanthomorphata</taxon>
        <taxon>Eupercaria</taxon>
        <taxon>Perciformes</taxon>
        <taxon>Cottioidei</taxon>
        <taxon>Gasterosteales</taxon>
        <taxon>Gasterosteidae</taxon>
        <taxon>Gasterosteus</taxon>
    </lineage>
</organism>
<keyword evidence="6" id="KW-0479">Metal-binding</keyword>
<dbReference type="PROSITE" id="PS00018">
    <property type="entry name" value="EF_HAND_1"/>
    <property type="match status" value="1"/>
</dbReference>
<keyword evidence="7" id="KW-0677">Repeat</keyword>
<evidence type="ECO:0000256" key="21">
    <source>
        <dbReference type="ARBA" id="ARBA00082117"/>
    </source>
</evidence>
<dbReference type="GO" id="GO:0000139">
    <property type="term" value="C:Golgi membrane"/>
    <property type="evidence" value="ECO:0007669"/>
    <property type="project" value="UniProtKB-SubCell"/>
</dbReference>
<dbReference type="SMART" id="SM00004">
    <property type="entry name" value="NL"/>
    <property type="match status" value="2"/>
</dbReference>
<evidence type="ECO:0000256" key="15">
    <source>
        <dbReference type="ARBA" id="ARBA00050775"/>
    </source>
</evidence>
<dbReference type="GeneID" id="120817672"/>
<dbReference type="Pfam" id="PF17103">
    <property type="entry name" value="Stealth_CR4"/>
    <property type="match status" value="1"/>
</dbReference>